<feature type="compositionally biased region" description="Low complexity" evidence="1">
    <location>
        <begin position="253"/>
        <end position="267"/>
    </location>
</feature>
<feature type="compositionally biased region" description="Polar residues" evidence="1">
    <location>
        <begin position="268"/>
        <end position="277"/>
    </location>
</feature>
<feature type="compositionally biased region" description="Polar residues" evidence="1">
    <location>
        <begin position="242"/>
        <end position="252"/>
    </location>
</feature>
<feature type="region of interest" description="Disordered" evidence="1">
    <location>
        <begin position="216"/>
        <end position="277"/>
    </location>
</feature>
<accession>A0A182ISE9</accession>
<dbReference type="EnsemblMetazoa" id="AATE004602-RA">
    <property type="protein sequence ID" value="AATE004602-PA.1"/>
    <property type="gene ID" value="AATE004602"/>
</dbReference>
<reference evidence="2" key="1">
    <citation type="submission" date="2022-08" db="UniProtKB">
        <authorList>
            <consortium name="EnsemblMetazoa"/>
        </authorList>
    </citation>
    <scope>IDENTIFICATION</scope>
    <source>
        <strain evidence="2">EBRO</strain>
    </source>
</reference>
<feature type="compositionally biased region" description="Low complexity" evidence="1">
    <location>
        <begin position="73"/>
        <end position="88"/>
    </location>
</feature>
<protein>
    <submittedName>
        <fullName evidence="2">Uncharacterized protein</fullName>
    </submittedName>
</protein>
<evidence type="ECO:0000313" key="2">
    <source>
        <dbReference type="EnsemblMetazoa" id="AATE004602-PA.1"/>
    </source>
</evidence>
<proteinExistence type="predicted"/>
<sequence length="325" mass="32313">MHLGPIGCDAPLMLKAKFKRSDEKSILHFLAGPHFALRFDVCLRDCASDRGGGDVDATAAGTTALPIGTIVSIQQQQQHPQTSSSSTSGPPPSSAPSTSTATIIGLSASTLSALNAATVAAGATIASGGATITPVSAGSAGTVGVVGTAGQLLKVSTAAGNHNSISILKIGDDIMLKAVKVEPLPSDTGGAGAGGGASSASVNGGSTGVTANTVTVTTIPPSTNGGGHVVFGGKRRHESNEEWISSPSPGSVQGSAPPLSPSPGSQSHTYTTTMSNGYSSPMSTGSYDPYSPNGKIESCIRCSFGTQNTLHPIVIISITIIMLTS</sequence>
<dbReference type="AlphaFoldDB" id="A0A182ISE9"/>
<evidence type="ECO:0000256" key="1">
    <source>
        <dbReference type="SAM" id="MobiDB-lite"/>
    </source>
</evidence>
<organism evidence="2">
    <name type="scientific">Anopheles atroparvus</name>
    <name type="common">European mosquito</name>
    <dbReference type="NCBI Taxonomy" id="41427"/>
    <lineage>
        <taxon>Eukaryota</taxon>
        <taxon>Metazoa</taxon>
        <taxon>Ecdysozoa</taxon>
        <taxon>Arthropoda</taxon>
        <taxon>Hexapoda</taxon>
        <taxon>Insecta</taxon>
        <taxon>Pterygota</taxon>
        <taxon>Neoptera</taxon>
        <taxon>Endopterygota</taxon>
        <taxon>Diptera</taxon>
        <taxon>Nematocera</taxon>
        <taxon>Culicoidea</taxon>
        <taxon>Culicidae</taxon>
        <taxon>Anophelinae</taxon>
        <taxon>Anopheles</taxon>
    </lineage>
</organism>
<feature type="region of interest" description="Disordered" evidence="1">
    <location>
        <begin position="73"/>
        <end position="100"/>
    </location>
</feature>
<name>A0A182ISE9_ANOAO</name>
<dbReference type="STRING" id="41427.A0A182ISE9"/>
<dbReference type="VEuPathDB" id="VectorBase:AATE004602"/>